<dbReference type="EMBL" id="NVQR01000094">
    <property type="protein sequence ID" value="PCH60338.1"/>
    <property type="molecule type" value="Genomic_DNA"/>
</dbReference>
<accession>A0A2A4MKG6</accession>
<evidence type="ECO:0000313" key="2">
    <source>
        <dbReference type="EMBL" id="PCH60338.1"/>
    </source>
</evidence>
<proteinExistence type="predicted"/>
<keyword evidence="1" id="KW-0732">Signal</keyword>
<reference evidence="3" key="1">
    <citation type="submission" date="2017-08" db="EMBL/GenBank/DDBJ databases">
        <title>A dynamic microbial community with high functional redundancy inhabits the cold, oxic subseafloor aquifer.</title>
        <authorList>
            <person name="Tully B.J."/>
            <person name="Wheat C.G."/>
            <person name="Glazer B.T."/>
            <person name="Huber J.A."/>
        </authorList>
    </citation>
    <scope>NUCLEOTIDE SEQUENCE [LARGE SCALE GENOMIC DNA]</scope>
</reference>
<organism evidence="2 3">
    <name type="scientific">SAR86 cluster bacterium</name>
    <dbReference type="NCBI Taxonomy" id="2030880"/>
    <lineage>
        <taxon>Bacteria</taxon>
        <taxon>Pseudomonadati</taxon>
        <taxon>Pseudomonadota</taxon>
        <taxon>Gammaproteobacteria</taxon>
        <taxon>SAR86 cluster</taxon>
    </lineage>
</organism>
<evidence type="ECO:0000256" key="1">
    <source>
        <dbReference type="SAM" id="SignalP"/>
    </source>
</evidence>
<protein>
    <recommendedName>
        <fullName evidence="4">YHS domain-containing protein</fullName>
    </recommendedName>
</protein>
<feature type="chain" id="PRO_5013218046" description="YHS domain-containing protein" evidence="1">
    <location>
        <begin position="23"/>
        <end position="129"/>
    </location>
</feature>
<comment type="caution">
    <text evidence="2">The sequence shown here is derived from an EMBL/GenBank/DDBJ whole genome shotgun (WGS) entry which is preliminary data.</text>
</comment>
<dbReference type="Proteomes" id="UP000218172">
    <property type="component" value="Unassembled WGS sequence"/>
</dbReference>
<feature type="signal peptide" evidence="1">
    <location>
        <begin position="1"/>
        <end position="22"/>
    </location>
</feature>
<sequence>MNAISKYLLLLSVLLTYNVLNAQEDAMLPLVLDGLDPVLLIEGVEAYGEEDLIATDGHYQYRFASAENLQLFNAAKSRYGIQNEFCPVVPGVGVNPAMYALHQGEIYLFAGAGCVTTFKANPESFVATN</sequence>
<name>A0A2A4MKG6_9GAMM</name>
<dbReference type="AlphaFoldDB" id="A0A2A4MKG6"/>
<evidence type="ECO:0008006" key="4">
    <source>
        <dbReference type="Google" id="ProtNLM"/>
    </source>
</evidence>
<gene>
    <name evidence="2" type="ORF">COC19_06055</name>
</gene>
<evidence type="ECO:0000313" key="3">
    <source>
        <dbReference type="Proteomes" id="UP000218172"/>
    </source>
</evidence>